<protein>
    <recommendedName>
        <fullName evidence="1">Dynamin N-terminal domain-containing protein</fullName>
    </recommendedName>
</protein>
<dbReference type="OMA" id="ISHEEWA"/>
<evidence type="ECO:0000259" key="1">
    <source>
        <dbReference type="Pfam" id="PF00350"/>
    </source>
</evidence>
<dbReference type="InterPro" id="IPR027417">
    <property type="entry name" value="P-loop_NTPase"/>
</dbReference>
<dbReference type="GO" id="GO:0048312">
    <property type="term" value="P:intracellular distribution of mitochondria"/>
    <property type="evidence" value="ECO:0007669"/>
    <property type="project" value="TreeGrafter"/>
</dbReference>
<dbReference type="GO" id="GO:0016020">
    <property type="term" value="C:membrane"/>
    <property type="evidence" value="ECO:0007669"/>
    <property type="project" value="TreeGrafter"/>
</dbReference>
<dbReference type="STRING" id="1043005.A0A074ZN76"/>
<dbReference type="GeneID" id="25371863"/>
<dbReference type="GO" id="GO:0008017">
    <property type="term" value="F:microtubule binding"/>
    <property type="evidence" value="ECO:0007669"/>
    <property type="project" value="TreeGrafter"/>
</dbReference>
<dbReference type="GO" id="GO:0003924">
    <property type="term" value="F:GTPase activity"/>
    <property type="evidence" value="ECO:0007669"/>
    <property type="project" value="TreeGrafter"/>
</dbReference>
<dbReference type="Gene3D" id="3.40.50.300">
    <property type="entry name" value="P-loop containing nucleotide triphosphate hydrolases"/>
    <property type="match status" value="1"/>
</dbReference>
<reference evidence="2 3" key="1">
    <citation type="journal article" date="2014" name="BMC Genomics">
        <title>Genome sequencing of four Aureobasidium pullulans varieties: biotechnological potential, stress tolerance, and description of new species.</title>
        <authorList>
            <person name="Gostin Ar C."/>
            <person name="Ohm R.A."/>
            <person name="Kogej T."/>
            <person name="Sonjak S."/>
            <person name="Turk M."/>
            <person name="Zajc J."/>
            <person name="Zalar P."/>
            <person name="Grube M."/>
            <person name="Sun H."/>
            <person name="Han J."/>
            <person name="Sharma A."/>
            <person name="Chiniquy J."/>
            <person name="Ngan C.Y."/>
            <person name="Lipzen A."/>
            <person name="Barry K."/>
            <person name="Grigoriev I.V."/>
            <person name="Gunde-Cimerman N."/>
        </authorList>
    </citation>
    <scope>NUCLEOTIDE SEQUENCE [LARGE SCALE GENOMIC DNA]</scope>
    <source>
        <strain evidence="2 3">EXF-2481</strain>
    </source>
</reference>
<dbReference type="Pfam" id="PF00350">
    <property type="entry name" value="Dynamin_N"/>
    <property type="match status" value="1"/>
</dbReference>
<evidence type="ECO:0000313" key="2">
    <source>
        <dbReference type="EMBL" id="KEQ99826.1"/>
    </source>
</evidence>
<dbReference type="InterPro" id="IPR045063">
    <property type="entry name" value="Dynamin_N"/>
</dbReference>
<dbReference type="PRINTS" id="PR00195">
    <property type="entry name" value="DYNAMIN"/>
</dbReference>
<name>A0A074ZN76_AURSE</name>
<dbReference type="RefSeq" id="XP_013348330.1">
    <property type="nucleotide sequence ID" value="XM_013492876.1"/>
</dbReference>
<dbReference type="OrthoDB" id="415706at2759"/>
<dbReference type="SUPFAM" id="SSF52540">
    <property type="entry name" value="P-loop containing nucleoside triphosphate hydrolases"/>
    <property type="match status" value="1"/>
</dbReference>
<gene>
    <name evidence="2" type="ORF">AUEXF2481DRAFT_85391</name>
</gene>
<dbReference type="InParanoid" id="A0A074ZN76"/>
<dbReference type="PANTHER" id="PTHR11566:SF21">
    <property type="entry name" value="DYNAMIN RELATED PROTEIN 1, ISOFORM A"/>
    <property type="match status" value="1"/>
</dbReference>
<dbReference type="GO" id="GO:0016559">
    <property type="term" value="P:peroxisome fission"/>
    <property type="evidence" value="ECO:0007669"/>
    <property type="project" value="TreeGrafter"/>
</dbReference>
<dbReference type="GO" id="GO:0005739">
    <property type="term" value="C:mitochondrion"/>
    <property type="evidence" value="ECO:0007669"/>
    <property type="project" value="TreeGrafter"/>
</dbReference>
<dbReference type="GO" id="GO:0006897">
    <property type="term" value="P:endocytosis"/>
    <property type="evidence" value="ECO:0007669"/>
    <property type="project" value="TreeGrafter"/>
</dbReference>
<dbReference type="AlphaFoldDB" id="A0A074ZN76"/>
<dbReference type="InterPro" id="IPR022812">
    <property type="entry name" value="Dynamin"/>
</dbReference>
<organism evidence="2 3">
    <name type="scientific">Aureobasidium subglaciale (strain EXF-2481)</name>
    <name type="common">Aureobasidium pullulans var. subglaciale</name>
    <dbReference type="NCBI Taxonomy" id="1043005"/>
    <lineage>
        <taxon>Eukaryota</taxon>
        <taxon>Fungi</taxon>
        <taxon>Dikarya</taxon>
        <taxon>Ascomycota</taxon>
        <taxon>Pezizomycotina</taxon>
        <taxon>Dothideomycetes</taxon>
        <taxon>Dothideomycetidae</taxon>
        <taxon>Dothideales</taxon>
        <taxon>Saccotheciaceae</taxon>
        <taxon>Aureobasidium</taxon>
    </lineage>
</organism>
<dbReference type="HOGENOM" id="CLU_723577_0_0_1"/>
<dbReference type="Proteomes" id="UP000030641">
    <property type="component" value="Unassembled WGS sequence"/>
</dbReference>
<feature type="domain" description="Dynamin N-terminal" evidence="1">
    <location>
        <begin position="150"/>
        <end position="350"/>
    </location>
</feature>
<sequence length="382" mass="42327">MYGRCSDCVKLFIVVEFSVVEKRAHVLRCLTDMPALKSVALDDKTSSFILTGGIFTGKKAVTLSPQLLYLLHIPLLPTLSSAPFNFPPAHDLSHQVRLDKPQSHFTVCFSVTEAFANVDKVRPHRLDGIFDAVHGLQSIGVYGIIALPYIVMCGDRAVGKSSLLESLTGISSRQHVAQPFTWKASAIIYRLFAMRGSQNKRTYTSASIVPGPFCKEEDRRRLEIWGWERYSIPTQVSALIRDASMTMSLPLLSEAPQDQSASSQNILEIAISGPDCPTITLIDTPGLITTRGRHQPAGDIEFVETLVKSYIDEGSTTVLAVYSGDSYFELRQMTTVIPKTDGRTLGIITKPDKPRSHSTLEFAYVNLILRHKMYNSFAKSII</sequence>
<keyword evidence="3" id="KW-1185">Reference proteome</keyword>
<dbReference type="PANTHER" id="PTHR11566">
    <property type="entry name" value="DYNAMIN"/>
    <property type="match status" value="1"/>
</dbReference>
<dbReference type="GO" id="GO:0000266">
    <property type="term" value="P:mitochondrial fission"/>
    <property type="evidence" value="ECO:0007669"/>
    <property type="project" value="TreeGrafter"/>
</dbReference>
<accession>A0A074ZN76</accession>
<dbReference type="EMBL" id="KL584750">
    <property type="protein sequence ID" value="KEQ99826.1"/>
    <property type="molecule type" value="Genomic_DNA"/>
</dbReference>
<evidence type="ECO:0000313" key="3">
    <source>
        <dbReference type="Proteomes" id="UP000030641"/>
    </source>
</evidence>
<proteinExistence type="predicted"/>
<dbReference type="GO" id="GO:0005874">
    <property type="term" value="C:microtubule"/>
    <property type="evidence" value="ECO:0007669"/>
    <property type="project" value="TreeGrafter"/>
</dbReference>